<evidence type="ECO:0000313" key="3">
    <source>
        <dbReference type="EMBL" id="GBL99107.1"/>
    </source>
</evidence>
<dbReference type="InterPro" id="IPR050863">
    <property type="entry name" value="CenT-Element_Derived"/>
</dbReference>
<dbReference type="PANTHER" id="PTHR19303:SF73">
    <property type="entry name" value="PROTEIN PDC2"/>
    <property type="match status" value="1"/>
</dbReference>
<dbReference type="EMBL" id="BGPR01161910">
    <property type="protein sequence ID" value="GBL99028.1"/>
    <property type="molecule type" value="Genomic_DNA"/>
</dbReference>
<dbReference type="EMBL" id="BGPR01161936">
    <property type="protein sequence ID" value="GBL99107.1"/>
    <property type="molecule type" value="Genomic_DNA"/>
</dbReference>
<accession>A0A4Y2C3V8</accession>
<evidence type="ECO:0000259" key="1">
    <source>
        <dbReference type="Pfam" id="PF03184"/>
    </source>
</evidence>
<feature type="domain" description="DDE-1" evidence="1">
    <location>
        <begin position="7"/>
        <end position="79"/>
    </location>
</feature>
<organism evidence="2 4">
    <name type="scientific">Araneus ventricosus</name>
    <name type="common">Orbweaver spider</name>
    <name type="synonym">Epeira ventricosa</name>
    <dbReference type="NCBI Taxonomy" id="182803"/>
    <lineage>
        <taxon>Eukaryota</taxon>
        <taxon>Metazoa</taxon>
        <taxon>Ecdysozoa</taxon>
        <taxon>Arthropoda</taxon>
        <taxon>Chelicerata</taxon>
        <taxon>Arachnida</taxon>
        <taxon>Araneae</taxon>
        <taxon>Araneomorphae</taxon>
        <taxon>Entelegynae</taxon>
        <taxon>Araneoidea</taxon>
        <taxon>Araneidae</taxon>
        <taxon>Araneus</taxon>
    </lineage>
</organism>
<dbReference type="AlphaFoldDB" id="A0A4Y2C3V8"/>
<dbReference type="GO" id="GO:0005634">
    <property type="term" value="C:nucleus"/>
    <property type="evidence" value="ECO:0007669"/>
    <property type="project" value="TreeGrafter"/>
</dbReference>
<evidence type="ECO:0000313" key="4">
    <source>
        <dbReference type="Proteomes" id="UP000499080"/>
    </source>
</evidence>
<comment type="caution">
    <text evidence="2">The sequence shown here is derived from an EMBL/GenBank/DDBJ whole genome shotgun (WGS) entry which is preliminary data.</text>
</comment>
<sequence>MKKNLKKLNLKKEILLVDNAPAHLDVETLKAESITCIFIPPNTTSIMQPMDQDVIESMKRRYRKQLLNKLLFEGETMRRRLHVPLFKFGKH</sequence>
<evidence type="ECO:0000313" key="2">
    <source>
        <dbReference type="EMBL" id="GBL99028.1"/>
    </source>
</evidence>
<name>A0A4Y2C3V8_ARAVE</name>
<dbReference type="InterPro" id="IPR004875">
    <property type="entry name" value="DDE_SF_endonuclease_dom"/>
</dbReference>
<dbReference type="Pfam" id="PF03184">
    <property type="entry name" value="DDE_1"/>
    <property type="match status" value="1"/>
</dbReference>
<keyword evidence="4" id="KW-1185">Reference proteome</keyword>
<dbReference type="PANTHER" id="PTHR19303">
    <property type="entry name" value="TRANSPOSON"/>
    <property type="match status" value="1"/>
</dbReference>
<dbReference type="OrthoDB" id="6436717at2759"/>
<protein>
    <recommendedName>
        <fullName evidence="1">DDE-1 domain-containing protein</fullName>
    </recommendedName>
</protein>
<dbReference type="GO" id="GO:0003677">
    <property type="term" value="F:DNA binding"/>
    <property type="evidence" value="ECO:0007669"/>
    <property type="project" value="TreeGrafter"/>
</dbReference>
<gene>
    <name evidence="3" type="ORF">AVEN_160977_1</name>
    <name evidence="2" type="ORF">AVEN_57892_1</name>
</gene>
<proteinExistence type="predicted"/>
<dbReference type="Proteomes" id="UP000499080">
    <property type="component" value="Unassembled WGS sequence"/>
</dbReference>
<reference evidence="2 4" key="1">
    <citation type="journal article" date="2019" name="Sci. Rep.">
        <title>Orb-weaving spider Araneus ventricosus genome elucidates the spidroin gene catalogue.</title>
        <authorList>
            <person name="Kono N."/>
            <person name="Nakamura H."/>
            <person name="Ohtoshi R."/>
            <person name="Moran D.A.P."/>
            <person name="Shinohara A."/>
            <person name="Yoshida Y."/>
            <person name="Fujiwara M."/>
            <person name="Mori M."/>
            <person name="Tomita M."/>
            <person name="Arakawa K."/>
        </authorList>
    </citation>
    <scope>NUCLEOTIDE SEQUENCE [LARGE SCALE GENOMIC DNA]</scope>
</reference>